<evidence type="ECO:0000256" key="1">
    <source>
        <dbReference type="SAM" id="MobiDB-lite"/>
    </source>
</evidence>
<feature type="region of interest" description="Disordered" evidence="1">
    <location>
        <begin position="558"/>
        <end position="615"/>
    </location>
</feature>
<feature type="region of interest" description="Disordered" evidence="1">
    <location>
        <begin position="101"/>
        <end position="182"/>
    </location>
</feature>
<sequence>MASSEVLPVSPRHSVVGGGGDGGGGGGGGGGGAASQCLKVRAKYDDMPAMTHCRAVARIVSTPVSSAAARRLPNFFGNKLRHRLSEPVLLPELRTMREAATPAPVVTHSSSECELASTGRSDDCGSCRSTDSGHGSAPGDKPDDPVLREPDEDATKVADNDDGGKTGCAADGEAQHADDHHHRDPLEKLVRTLQQRCKDQQAEIFSLKTKSATTVAEYEQWKRRRGSELLQLSAQLYWLESNLRKEQQRLKWCVESRDRTIHMQHRTIHQLTQQLKDKPVRSCSCVRNNNITNSQGMNSVPGSPQNEVLDPKSVVILVSGVEKCTDDDSAVVMDDDCADCSAPPRMPTSIMRSVSDALECACVQNSDSRRHSSPAYTLATAASPAATSLPVRRGSLKHNMDHPFNSYLRKPEVLETVYSVDEESEDVDAHAANKVSPSGCSGGGISFELPRSESCEFNKSFSVVSRTHSSPAVALMNRLRPKKYFGSCDNVALAMKNERMSSYKPKSMENLMNAVELPTASDDCLLYRYEVFDRFATTPPPPPLLDADPDAALDADARKYSRRQSKSAAVPVIKNNHKNVTRPRDLKAKRANNAGNNNNNNNNNTTGNIGPSKRSKSVEELRFKFWDWMGLRRNRQS</sequence>
<dbReference type="AlphaFoldDB" id="A0A7R9BIG0"/>
<proteinExistence type="predicted"/>
<dbReference type="OrthoDB" id="6421972at2759"/>
<protein>
    <submittedName>
        <fullName evidence="2">Uncharacterized protein</fullName>
    </submittedName>
</protein>
<keyword evidence="3" id="KW-1185">Reference proteome</keyword>
<dbReference type="EMBL" id="CAJPEX010000241">
    <property type="protein sequence ID" value="CAG0914532.1"/>
    <property type="molecule type" value="Genomic_DNA"/>
</dbReference>
<organism evidence="2">
    <name type="scientific">Notodromas monacha</name>
    <dbReference type="NCBI Taxonomy" id="399045"/>
    <lineage>
        <taxon>Eukaryota</taxon>
        <taxon>Metazoa</taxon>
        <taxon>Ecdysozoa</taxon>
        <taxon>Arthropoda</taxon>
        <taxon>Crustacea</taxon>
        <taxon>Oligostraca</taxon>
        <taxon>Ostracoda</taxon>
        <taxon>Podocopa</taxon>
        <taxon>Podocopida</taxon>
        <taxon>Cypridocopina</taxon>
        <taxon>Cypridoidea</taxon>
        <taxon>Cyprididae</taxon>
        <taxon>Notodromas</taxon>
    </lineage>
</organism>
<reference evidence="2" key="1">
    <citation type="submission" date="2020-11" db="EMBL/GenBank/DDBJ databases">
        <authorList>
            <person name="Tran Van P."/>
        </authorList>
    </citation>
    <scope>NUCLEOTIDE SEQUENCE</scope>
</reference>
<name>A0A7R9BIG0_9CRUS</name>
<feature type="compositionally biased region" description="Basic and acidic residues" evidence="1">
    <location>
        <begin position="140"/>
        <end position="164"/>
    </location>
</feature>
<evidence type="ECO:0000313" key="3">
    <source>
        <dbReference type="Proteomes" id="UP000678499"/>
    </source>
</evidence>
<feature type="compositionally biased region" description="Low complexity" evidence="1">
    <location>
        <begin position="591"/>
        <end position="608"/>
    </location>
</feature>
<gene>
    <name evidence="2" type="ORF">NMOB1V02_LOCUS2213</name>
</gene>
<evidence type="ECO:0000313" key="2">
    <source>
        <dbReference type="EMBL" id="CAD7274380.1"/>
    </source>
</evidence>
<feature type="region of interest" description="Disordered" evidence="1">
    <location>
        <begin position="1"/>
        <end position="32"/>
    </location>
</feature>
<feature type="compositionally biased region" description="Gly residues" evidence="1">
    <location>
        <begin position="16"/>
        <end position="32"/>
    </location>
</feature>
<accession>A0A7R9BIG0</accession>
<dbReference type="EMBL" id="OA882278">
    <property type="protein sequence ID" value="CAD7274380.1"/>
    <property type="molecule type" value="Genomic_DNA"/>
</dbReference>
<dbReference type="Proteomes" id="UP000678499">
    <property type="component" value="Unassembled WGS sequence"/>
</dbReference>
<feature type="compositionally biased region" description="Basic and acidic residues" evidence="1">
    <location>
        <begin position="173"/>
        <end position="182"/>
    </location>
</feature>